<dbReference type="InterPro" id="IPR006677">
    <property type="entry name" value="tRNA_intron_Endonuc_cat-like"/>
</dbReference>
<comment type="catalytic activity">
    <reaction evidence="3">
        <text>pretRNA = a 3'-half-tRNA molecule with a 5'-OH end + a 5'-half-tRNA molecule with a 2',3'-cyclic phosphate end + an intron with a 2',3'-cyclic phosphate and a 5'-hydroxyl terminus.</text>
        <dbReference type="EC" id="4.6.1.16"/>
    </reaction>
</comment>
<dbReference type="GO" id="GO:0003676">
    <property type="term" value="F:nucleic acid binding"/>
    <property type="evidence" value="ECO:0007669"/>
    <property type="project" value="InterPro"/>
</dbReference>
<dbReference type="Pfam" id="PF01974">
    <property type="entry name" value="tRNA_int_endo"/>
    <property type="match status" value="1"/>
</dbReference>
<dbReference type="GO" id="GO:0000213">
    <property type="term" value="F:tRNA-intron lyase activity"/>
    <property type="evidence" value="ECO:0007669"/>
    <property type="project" value="UniProtKB-EC"/>
</dbReference>
<organism evidence="6">
    <name type="scientific">Wuchereria bancrofti</name>
    <dbReference type="NCBI Taxonomy" id="6293"/>
    <lineage>
        <taxon>Eukaryota</taxon>
        <taxon>Metazoa</taxon>
        <taxon>Ecdysozoa</taxon>
        <taxon>Nematoda</taxon>
        <taxon>Chromadorea</taxon>
        <taxon>Rhabditida</taxon>
        <taxon>Spirurina</taxon>
        <taxon>Spiruromorpha</taxon>
        <taxon>Filarioidea</taxon>
        <taxon>Onchocercidae</taxon>
        <taxon>Wuchereria</taxon>
    </lineage>
</organism>
<dbReference type="PANTHER" id="PTHR21227:SF0">
    <property type="entry name" value="TRNA-SPLICING ENDONUCLEASE SUBUNIT SEN2"/>
    <property type="match status" value="1"/>
</dbReference>
<evidence type="ECO:0000256" key="1">
    <source>
        <dbReference type="ARBA" id="ARBA00008078"/>
    </source>
</evidence>
<dbReference type="WBParaSite" id="maker-PairedContig_1498-snap-gene-2.17-mRNA-1">
    <property type="protein sequence ID" value="maker-PairedContig_1498-snap-gene-2.17-mRNA-1"/>
    <property type="gene ID" value="maker-PairedContig_1498-snap-gene-2.17"/>
</dbReference>
<feature type="domain" description="tRNA intron endonuclease N-terminal" evidence="5">
    <location>
        <begin position="62"/>
        <end position="155"/>
    </location>
</feature>
<name>A0A1I8ED82_WUCBA</name>
<dbReference type="GO" id="GO:0005737">
    <property type="term" value="C:cytoplasm"/>
    <property type="evidence" value="ECO:0007669"/>
    <property type="project" value="TreeGrafter"/>
</dbReference>
<evidence type="ECO:0000259" key="5">
    <source>
        <dbReference type="Pfam" id="PF02778"/>
    </source>
</evidence>
<feature type="domain" description="tRNA intron endonuclease catalytic" evidence="4">
    <location>
        <begin position="173"/>
        <end position="249"/>
    </location>
</feature>
<evidence type="ECO:0000313" key="6">
    <source>
        <dbReference type="WBParaSite" id="maker-PairedContig_1498-snap-gene-2.17-mRNA-1"/>
    </source>
</evidence>
<dbReference type="PANTHER" id="PTHR21227">
    <property type="entry name" value="TRNA-SPLICING ENDONUCLEASE SUBUNIT SEN2"/>
    <property type="match status" value="1"/>
</dbReference>
<dbReference type="GO" id="GO:0000214">
    <property type="term" value="C:tRNA-intron endonuclease complex"/>
    <property type="evidence" value="ECO:0007669"/>
    <property type="project" value="TreeGrafter"/>
</dbReference>
<dbReference type="InterPro" id="IPR006676">
    <property type="entry name" value="tRNA_splic"/>
</dbReference>
<dbReference type="SUPFAM" id="SSF53032">
    <property type="entry name" value="tRNA-intron endonuclease catalytic domain-like"/>
    <property type="match status" value="1"/>
</dbReference>
<comment type="similarity">
    <text evidence="1">Belongs to the tRNA-intron endonuclease family.</text>
</comment>
<dbReference type="Gene3D" id="3.40.1350.10">
    <property type="match status" value="1"/>
</dbReference>
<dbReference type="CDD" id="cd22363">
    <property type="entry name" value="tRNA-intron_lyase_C"/>
    <property type="match status" value="1"/>
</dbReference>
<evidence type="ECO:0000259" key="4">
    <source>
        <dbReference type="Pfam" id="PF01974"/>
    </source>
</evidence>
<dbReference type="Gene3D" id="3.40.1170.20">
    <property type="entry name" value="tRNA intron endonuclease, N-terminal domain"/>
    <property type="match status" value="1"/>
</dbReference>
<dbReference type="InterPro" id="IPR006678">
    <property type="entry name" value="tRNA_intron_Endonuc_N"/>
</dbReference>
<reference evidence="6" key="1">
    <citation type="submission" date="2016-11" db="UniProtKB">
        <authorList>
            <consortium name="WormBaseParasite"/>
        </authorList>
    </citation>
    <scope>IDENTIFICATION</scope>
    <source>
        <strain evidence="6">pt0022</strain>
    </source>
</reference>
<proteinExistence type="inferred from homology"/>
<evidence type="ECO:0000256" key="2">
    <source>
        <dbReference type="ARBA" id="ARBA00012573"/>
    </source>
</evidence>
<dbReference type="GO" id="GO:0000379">
    <property type="term" value="P:tRNA-type intron splice site recognition and cleavage"/>
    <property type="evidence" value="ECO:0007669"/>
    <property type="project" value="TreeGrafter"/>
</dbReference>
<dbReference type="InterPro" id="IPR036167">
    <property type="entry name" value="tRNA_intron_Endo_cat-like_sf"/>
</dbReference>
<dbReference type="EC" id="4.6.1.16" evidence="2"/>
<dbReference type="InterPro" id="IPR011856">
    <property type="entry name" value="tRNA_endonuc-like_dom_sf"/>
</dbReference>
<protein>
    <recommendedName>
        <fullName evidence="2">tRNA-intron lyase</fullName>
        <ecNumber evidence="2">4.6.1.16</ecNumber>
    </recommendedName>
</protein>
<dbReference type="Pfam" id="PF02778">
    <property type="entry name" value="tRNA_int_endo_N"/>
    <property type="match status" value="1"/>
</dbReference>
<evidence type="ECO:0000256" key="3">
    <source>
        <dbReference type="ARBA" id="ARBA00034031"/>
    </source>
</evidence>
<dbReference type="STRING" id="6293.A0A1I8ED82"/>
<dbReference type="AlphaFoldDB" id="A0A1I8ED82"/>
<sequence length="282" mass="32811">MKSTWKHQLILLFREMSRNMRPGWNRHPFFNKIMDLLIFERKRGTVRNCKRPVSVPIGKYYGILKGEQVIVSDLKAADDLNAFGCYGEFLQRREPRVSVECFESNADQQHQQERSAKIWKRLWPTDNSLRLSMEEAMYLSAEIGVLQISADNGQECMPDVVWKTFFGCYGIRFVRRYATYRYFRRQGWVVRSGLHCGVDFMLYRDGPEYYHSSAAVRIVSKGSKRDASAFIALNRELNSIKKTLIEVIVVVPEDCNIQSIDSIHCISVMHSSALTWKTSDDR</sequence>
<accession>A0A1I8ED82</accession>